<evidence type="ECO:0000256" key="5">
    <source>
        <dbReference type="ARBA" id="ARBA00022960"/>
    </source>
</evidence>
<feature type="binding site" evidence="10">
    <location>
        <position position="138"/>
    </location>
    <ligand>
        <name>substrate</name>
    </ligand>
</feature>
<dbReference type="PANTHER" id="PTHR30480:SF13">
    <property type="entry name" value="BETA-HEXOSAMINIDASE"/>
    <property type="match status" value="1"/>
</dbReference>
<evidence type="ECO:0000313" key="13">
    <source>
        <dbReference type="Proteomes" id="UP001224392"/>
    </source>
</evidence>
<evidence type="ECO:0000256" key="3">
    <source>
        <dbReference type="ARBA" id="ARBA00022618"/>
    </source>
</evidence>
<comment type="subcellular location">
    <subcellularLocation>
        <location evidence="10">Cytoplasm</location>
    </subcellularLocation>
</comment>
<keyword evidence="13" id="KW-1185">Reference proteome</keyword>
<evidence type="ECO:0000256" key="9">
    <source>
        <dbReference type="ARBA" id="ARBA00023316"/>
    </source>
</evidence>
<feature type="active site" description="Nucleophile" evidence="10">
    <location>
        <position position="253"/>
    </location>
</feature>
<organism evidence="12 13">
    <name type="scientific">Biformimicrobium ophioploci</name>
    <dbReference type="NCBI Taxonomy" id="3036711"/>
    <lineage>
        <taxon>Bacteria</taxon>
        <taxon>Pseudomonadati</taxon>
        <taxon>Pseudomonadota</taxon>
        <taxon>Gammaproteobacteria</taxon>
        <taxon>Cellvibrionales</taxon>
        <taxon>Microbulbiferaceae</taxon>
        <taxon>Biformimicrobium</taxon>
    </lineage>
</organism>
<dbReference type="InterPro" id="IPR019800">
    <property type="entry name" value="Glyco_hydro_3_AS"/>
</dbReference>
<keyword evidence="9 10" id="KW-0961">Cell wall biogenesis/degradation</keyword>
<evidence type="ECO:0000256" key="2">
    <source>
        <dbReference type="ARBA" id="ARBA00022490"/>
    </source>
</evidence>
<dbReference type="RefSeq" id="WP_285764779.1">
    <property type="nucleotide sequence ID" value="NZ_BSYJ01000005.1"/>
</dbReference>
<dbReference type="PROSITE" id="PS00775">
    <property type="entry name" value="GLYCOSYL_HYDROL_F3"/>
    <property type="match status" value="1"/>
</dbReference>
<dbReference type="InterPro" id="IPR022956">
    <property type="entry name" value="Beta_hexosaminidase_bac"/>
</dbReference>
<evidence type="ECO:0000256" key="1">
    <source>
        <dbReference type="ARBA" id="ARBA00001231"/>
    </source>
</evidence>
<dbReference type="InterPro" id="IPR017853">
    <property type="entry name" value="GH"/>
</dbReference>
<comment type="catalytic activity">
    <reaction evidence="1 10">
        <text>Hydrolysis of terminal non-reducing N-acetyl-D-hexosamine residues in N-acetyl-beta-D-hexosaminides.</text>
        <dbReference type="EC" id="3.2.1.52"/>
    </reaction>
</comment>
<name>A0ABQ6M1K3_9GAMM</name>
<keyword evidence="7 10" id="KW-0326">Glycosidase</keyword>
<reference evidence="12 13" key="1">
    <citation type="submission" date="2023-04" db="EMBL/GenBank/DDBJ databases">
        <title>Marinobulbifer ophiurae gen. nov., sp. Nov., isolate from tissue of brittle star Ophioplocus japonicus.</title>
        <authorList>
            <person name="Kawano K."/>
            <person name="Sawayama S."/>
            <person name="Nakagawa S."/>
        </authorList>
    </citation>
    <scope>NUCLEOTIDE SEQUENCE [LARGE SCALE GENOMIC DNA]</scope>
    <source>
        <strain evidence="12 13">NKW57</strain>
    </source>
</reference>
<evidence type="ECO:0000256" key="4">
    <source>
        <dbReference type="ARBA" id="ARBA00022801"/>
    </source>
</evidence>
<dbReference type="PANTHER" id="PTHR30480">
    <property type="entry name" value="BETA-HEXOSAMINIDASE-RELATED"/>
    <property type="match status" value="1"/>
</dbReference>
<proteinExistence type="inferred from homology"/>
<evidence type="ECO:0000256" key="7">
    <source>
        <dbReference type="ARBA" id="ARBA00023295"/>
    </source>
</evidence>
<feature type="active site" description="Proton donor/acceptor" evidence="10">
    <location>
        <position position="181"/>
    </location>
</feature>
<comment type="function">
    <text evidence="10">Plays a role in peptidoglycan recycling by cleaving the terminal beta-1,4-linked N-acetylglucosamine (GlcNAc) from peptide-linked peptidoglycan fragments, giving rise to free GlcNAc, anhydro-N-acetylmuramic acid and anhydro-N-acetylmuramic acid-linked peptides.</text>
</comment>
<feature type="site" description="Important for catalytic activity" evidence="10">
    <location>
        <position position="179"/>
    </location>
</feature>
<dbReference type="InterPro" id="IPR001764">
    <property type="entry name" value="Glyco_hydro_3_N"/>
</dbReference>
<comment type="pathway">
    <text evidence="10">Cell wall biogenesis; peptidoglycan recycling.</text>
</comment>
<feature type="binding site" evidence="10">
    <location>
        <begin position="168"/>
        <end position="169"/>
    </location>
    <ligand>
        <name>substrate</name>
    </ligand>
</feature>
<evidence type="ECO:0000256" key="10">
    <source>
        <dbReference type="HAMAP-Rule" id="MF_00364"/>
    </source>
</evidence>
<feature type="domain" description="Glycoside hydrolase family 3 N-terminal" evidence="11">
    <location>
        <begin position="4"/>
        <end position="298"/>
    </location>
</feature>
<accession>A0ABQ6M1K3</accession>
<dbReference type="InterPro" id="IPR036962">
    <property type="entry name" value="Glyco_hydro_3_N_sf"/>
</dbReference>
<sequence>MTSKLGQVMIDIAGQELDAEDRQLLRHPQVGGLIFFARNYSDRAQLQQLVQDIRSVRPGILLAVDQEGGRVQRFREEFTRLPSMQALSEHAAADQDPAQRLADVGWLMAAELLASGIDFSFAPVLDADSNQSRVIGDRSFSPDPAAVSERVSPFIAGMHEAGMSTTGKHFPGHGFVVEDSHVELPVDDRTLEQVLCRDCQPFTALMAAGSLEAVMPAHIRFPKVDGAAVGFSRYWLQDILRARLGFDGVIFSDDLSMEGASVGGDYGGRIHAALDAGCDMGIVCNNREGAVAILDALQGREVSAESAARLEAMRGRPAVANWDALMAHPRWRATREWLSGWMPV</sequence>
<dbReference type="Gene3D" id="3.20.20.300">
    <property type="entry name" value="Glycoside hydrolase, family 3, N-terminal domain"/>
    <property type="match status" value="1"/>
</dbReference>
<dbReference type="Proteomes" id="UP001224392">
    <property type="component" value="Unassembled WGS sequence"/>
</dbReference>
<dbReference type="EC" id="3.2.1.52" evidence="10"/>
<comment type="caution">
    <text evidence="12">The sequence shown here is derived from an EMBL/GenBank/DDBJ whole genome shotgun (WGS) entry which is preliminary data.</text>
</comment>
<evidence type="ECO:0000259" key="11">
    <source>
        <dbReference type="Pfam" id="PF00933"/>
    </source>
</evidence>
<dbReference type="EMBL" id="BSYJ01000005">
    <property type="protein sequence ID" value="GMG88167.1"/>
    <property type="molecule type" value="Genomic_DNA"/>
</dbReference>
<feature type="binding site" evidence="10">
    <location>
        <position position="65"/>
    </location>
    <ligand>
        <name>substrate</name>
    </ligand>
</feature>
<keyword evidence="5 10" id="KW-0133">Cell shape</keyword>
<dbReference type="NCBIfam" id="NF003740">
    <property type="entry name" value="PRK05337.1"/>
    <property type="match status" value="1"/>
</dbReference>
<protein>
    <recommendedName>
        <fullName evidence="10">Beta-hexosaminidase</fullName>
        <ecNumber evidence="10">3.2.1.52</ecNumber>
    </recommendedName>
    <alternativeName>
        <fullName evidence="10">Beta-N-acetylhexosaminidase</fullName>
    </alternativeName>
    <alternativeName>
        <fullName evidence="10">N-acetyl-beta-glucosaminidase</fullName>
    </alternativeName>
</protein>
<keyword evidence="6 10" id="KW-0573">Peptidoglycan synthesis</keyword>
<keyword evidence="8 10" id="KW-0131">Cell cycle</keyword>
<evidence type="ECO:0000313" key="12">
    <source>
        <dbReference type="EMBL" id="GMG88167.1"/>
    </source>
</evidence>
<keyword evidence="2 10" id="KW-0963">Cytoplasm</keyword>
<dbReference type="HAMAP" id="MF_00364">
    <property type="entry name" value="NagZ"/>
    <property type="match status" value="1"/>
</dbReference>
<feature type="binding site" evidence="10">
    <location>
        <position position="73"/>
    </location>
    <ligand>
        <name>substrate</name>
    </ligand>
</feature>
<keyword evidence="3 10" id="KW-0132">Cell division</keyword>
<dbReference type="InterPro" id="IPR050226">
    <property type="entry name" value="NagZ_Beta-hexosaminidase"/>
</dbReference>
<evidence type="ECO:0000256" key="6">
    <source>
        <dbReference type="ARBA" id="ARBA00022984"/>
    </source>
</evidence>
<comment type="similarity">
    <text evidence="10">Belongs to the glycosyl hydrolase 3 family. NagZ subfamily.</text>
</comment>
<dbReference type="Pfam" id="PF00933">
    <property type="entry name" value="Glyco_hydro_3"/>
    <property type="match status" value="1"/>
</dbReference>
<evidence type="ECO:0000256" key="8">
    <source>
        <dbReference type="ARBA" id="ARBA00023306"/>
    </source>
</evidence>
<gene>
    <name evidence="10 12" type="primary">nagZ</name>
    <name evidence="12" type="ORF">MNKW57_24880</name>
</gene>
<keyword evidence="4 10" id="KW-0378">Hydrolase</keyword>
<dbReference type="SUPFAM" id="SSF51445">
    <property type="entry name" value="(Trans)glycosidases"/>
    <property type="match status" value="1"/>
</dbReference>